<protein>
    <submittedName>
        <fullName evidence="1">Uncharacterized protein</fullName>
    </submittedName>
</protein>
<proteinExistence type="predicted"/>
<gene>
    <name evidence="1" type="ORF">GCM10010833_10930</name>
</gene>
<reference evidence="2" key="1">
    <citation type="journal article" date="2019" name="Int. J. Syst. Evol. Microbiol.">
        <title>The Global Catalogue of Microorganisms (GCM) 10K type strain sequencing project: providing services to taxonomists for standard genome sequencing and annotation.</title>
        <authorList>
            <consortium name="The Broad Institute Genomics Platform"/>
            <consortium name="The Broad Institute Genome Sequencing Center for Infectious Disease"/>
            <person name="Wu L."/>
            <person name="Ma J."/>
        </authorList>
    </citation>
    <scope>NUCLEOTIDE SEQUENCE [LARGE SCALE GENOMIC DNA]</scope>
    <source>
        <strain evidence="2">CGMCC 1.12851</strain>
    </source>
</reference>
<dbReference type="EMBL" id="BMGD01000002">
    <property type="protein sequence ID" value="GGB57961.1"/>
    <property type="molecule type" value="Genomic_DNA"/>
</dbReference>
<keyword evidence="2" id="KW-1185">Reference proteome</keyword>
<comment type="caution">
    <text evidence="1">The sequence shown here is derived from an EMBL/GenBank/DDBJ whole genome shotgun (WGS) entry which is preliminary data.</text>
</comment>
<dbReference type="Proteomes" id="UP000614261">
    <property type="component" value="Unassembled WGS sequence"/>
</dbReference>
<evidence type="ECO:0000313" key="2">
    <source>
        <dbReference type="Proteomes" id="UP000614261"/>
    </source>
</evidence>
<name>A0ABQ1J3R0_9SPHN</name>
<dbReference type="RefSeq" id="WP_188513388.1">
    <property type="nucleotide sequence ID" value="NZ_BMGD01000002.1"/>
</dbReference>
<accession>A0ABQ1J3R0</accession>
<organism evidence="1 2">
    <name type="scientific">Blastomonas aquatica</name>
    <dbReference type="NCBI Taxonomy" id="1510276"/>
    <lineage>
        <taxon>Bacteria</taxon>
        <taxon>Pseudomonadati</taxon>
        <taxon>Pseudomonadota</taxon>
        <taxon>Alphaproteobacteria</taxon>
        <taxon>Sphingomonadales</taxon>
        <taxon>Sphingomonadaceae</taxon>
        <taxon>Blastomonas</taxon>
    </lineage>
</organism>
<sequence>MTMQLSRHAFAPGQSLAAGHAFSRRIVQRGFMPLYHSGDVNHCPGCGGKSWHVGRMSAECATCETAIPLANVAAQPMQPIFRVTRSGTAAAD</sequence>
<evidence type="ECO:0000313" key="1">
    <source>
        <dbReference type="EMBL" id="GGB57961.1"/>
    </source>
</evidence>